<accession>A0AAD0V9Z8</accession>
<dbReference type="Proteomes" id="UP000006426">
    <property type="component" value="Plasmid pmppla107"/>
</dbReference>
<reference evidence="1 2" key="1">
    <citation type="journal article" date="2011" name="PLoS Pathog.">
        <title>Dynamic evolution of pathogenicity revealed by sequencing and comparative genomics of 19 Pseudomonas syringae isolates.</title>
        <authorList>
            <person name="Baltrus D.A."/>
            <person name="Nishimura M.T."/>
            <person name="Romanchuk A."/>
            <person name="Chang J.H."/>
            <person name="Mukhtar M.S."/>
            <person name="Cherkis K."/>
            <person name="Roach J."/>
            <person name="Grant S.R."/>
            <person name="Jones C.D."/>
            <person name="Dangl J.L."/>
        </authorList>
    </citation>
    <scope>NUCLEOTIDE SEQUENCE [LARGE SCALE GENOMIC DNA]</scope>
    <source>
        <strain evidence="1 2">M301315</strain>
    </source>
</reference>
<protein>
    <submittedName>
        <fullName evidence="1">Uncharacterized protein</fullName>
    </submittedName>
</protein>
<proteinExistence type="predicted"/>
<organism evidence="1 2">
    <name type="scientific">Pseudomonas amygdali pv. lachrymans str. M301315</name>
    <dbReference type="NCBI Taxonomy" id="629260"/>
    <lineage>
        <taxon>Bacteria</taxon>
        <taxon>Pseudomonadati</taxon>
        <taxon>Pseudomonadota</taxon>
        <taxon>Gammaproteobacteria</taxon>
        <taxon>Pseudomonadales</taxon>
        <taxon>Pseudomonadaceae</taxon>
        <taxon>Pseudomonas</taxon>
        <taxon>Pseudomonas amygdali</taxon>
    </lineage>
</organism>
<dbReference type="AlphaFoldDB" id="A0AAD0V9Z8"/>
<dbReference type="EMBL" id="CP031226">
    <property type="protein sequence ID" value="AXH60125.1"/>
    <property type="molecule type" value="Genomic_DNA"/>
</dbReference>
<dbReference type="RefSeq" id="WP_005742784.1">
    <property type="nucleotide sequence ID" value="NZ_CP031226.1"/>
</dbReference>
<name>A0AAD0V9Z8_PSEAV</name>
<evidence type="ECO:0000313" key="1">
    <source>
        <dbReference type="EMBL" id="AXH60125.1"/>
    </source>
</evidence>
<evidence type="ECO:0000313" key="2">
    <source>
        <dbReference type="Proteomes" id="UP000006426"/>
    </source>
</evidence>
<keyword evidence="1" id="KW-0614">Plasmid</keyword>
<gene>
    <name evidence="1" type="ORF">PLA107_033485</name>
</gene>
<dbReference type="GeneID" id="39474773"/>
<geneLocation type="plasmid" evidence="2">
    <name>pmppla107</name>
</geneLocation>
<sequence>MTNPLYVNAQGNYALGLGLNERQQPVCLLLSYDSVTEGGEAAINAQHFLLEGEDLHINGSKGTVVLKEIEQACLDAVNAKLPLVVIDPANEREVLVTLLEDPASDTYRE</sequence>